<keyword evidence="1" id="KW-0732">Signal</keyword>
<name>A0ABY8HX74_9MOLU</name>
<dbReference type="RefSeq" id="WP_278300105.1">
    <property type="nucleotide sequence ID" value="NZ_CP113498.1"/>
</dbReference>
<evidence type="ECO:0000256" key="1">
    <source>
        <dbReference type="SAM" id="SignalP"/>
    </source>
</evidence>
<sequence>MKKLIAILSSMMMITTASLPIIACHTKEHKFENNNSITNTQTSASLFAKELILADQLGINLKEIQNRNQQKDLALLLDETNLKLDNNDSNIKNISSSNDLINQYFEKDSYKNKDVLDSKIKLDTQKKLDNPLFKLLGLSITDSDKFIDDITNLLTLLVNLNPMFISSNFDQSNTTLQSFFKNIKPSLKTLFNSISNSKDVVKNVKEFQEKLDVNVKYKDLKVEDLDIAFYTSLINAIGSGLNQKEFKVVEIDTNNINKTLDNTAEMLTKLISSPAKSNQGKEWDIILYTLQALQFIQLKFSLFENIKSHTPTSANNLFDANKTNQEFLTELYKGKTIESITEKKPSSINLKYILSFFKSAVNELKDEKKLDGYELQKLLAMLFLSPEEVKYGESFDKKDKEQVQKFYKEQKAHPSISLLTAVIKDLLSKNLKNFIKNSTDEKIKKFIDELIPHIYKWLSYSSNNLLTGQHNAYQTLSSLFAHTIPAILISLKENTNLLKEIADEFVPLVSSLVFAFLSEDILQIAFPMFNKNDKNSFKTLYSGELFLIDKVDEMFSKFKEEAKNKITEIAKLVPTIKLDVSKIDFDVAKPYLDIFKGVYDQIFKNVKHFNLKTLLNTPINKIDPDSWKDKNFSKQLQNKSIADILDTLLNALGVKGNEKLADLSSSNINLTGLTDVASLIENYTYKVNGIDYKNKTQLLDILKDNSDKTLEILGWTSDSKNPIGKGSLIDVFLSKVFNFKTNQNTDKSENAINQLAKLVSLTNSSLDDSFDYENIDIQFEFTDTKKNNKDQLISETLVAKVKNKTNNTESKYSFSYSRDKQSKFKFTKITKN</sequence>
<gene>
    <name evidence="2" type="ORF">MFERI15181_00308</name>
</gene>
<dbReference type="InterPro" id="IPR054816">
    <property type="entry name" value="Lipoprotein_mollicutes-type_CS"/>
</dbReference>
<reference evidence="2" key="1">
    <citation type="submission" date="2022-11" db="EMBL/GenBank/DDBJ databases">
        <title>Comparative genomic analysis of Mycoplasma feriruminatoris and the Mycoplasma mycoides cluster.</title>
        <authorList>
            <person name="Baby V."/>
            <person name="Ambroset C."/>
            <person name="Gaurivaud P."/>
            <person name="Boury C."/>
            <person name="Guichoux E."/>
            <person name="Lartigue C."/>
            <person name="Tardy F."/>
            <person name="Sirand-Pugnet P."/>
        </authorList>
    </citation>
    <scope>NUCLEOTIDE SEQUENCE [LARGE SCALE GENOMIC DNA]</scope>
    <source>
        <strain evidence="2">L15181</strain>
    </source>
</reference>
<dbReference type="EMBL" id="CP113498">
    <property type="protein sequence ID" value="WFQ93400.1"/>
    <property type="molecule type" value="Genomic_DNA"/>
</dbReference>
<dbReference type="NCBIfam" id="NF038029">
    <property type="entry name" value="LP_plasma"/>
    <property type="match status" value="1"/>
</dbReference>
<protein>
    <submittedName>
        <fullName evidence="2">MOLPALP family lipoprotein</fullName>
    </submittedName>
</protein>
<evidence type="ECO:0000313" key="2">
    <source>
        <dbReference type="EMBL" id="WFQ93400.1"/>
    </source>
</evidence>
<dbReference type="NCBIfam" id="TIGR04547">
    <property type="entry name" value="Mollicu_LP"/>
    <property type="match status" value="1"/>
</dbReference>
<accession>A0ABY8HX74</accession>
<dbReference type="Proteomes" id="UP001214039">
    <property type="component" value="Chromosome"/>
</dbReference>
<feature type="signal peptide" evidence="1">
    <location>
        <begin position="1"/>
        <end position="23"/>
    </location>
</feature>
<feature type="chain" id="PRO_5045072415" evidence="1">
    <location>
        <begin position="24"/>
        <end position="832"/>
    </location>
</feature>
<evidence type="ECO:0000313" key="3">
    <source>
        <dbReference type="Proteomes" id="UP001214039"/>
    </source>
</evidence>
<keyword evidence="2" id="KW-0449">Lipoprotein</keyword>
<keyword evidence="3" id="KW-1185">Reference proteome</keyword>
<dbReference type="InterPro" id="IPR030893">
    <property type="entry name" value="Mollicu_LP"/>
</dbReference>
<proteinExistence type="predicted"/>
<organism evidence="2 3">
    <name type="scientific">Mycoplasma feriruminatoris</name>
    <dbReference type="NCBI Taxonomy" id="1179777"/>
    <lineage>
        <taxon>Bacteria</taxon>
        <taxon>Bacillati</taxon>
        <taxon>Mycoplasmatota</taxon>
        <taxon>Mollicutes</taxon>
        <taxon>Mycoplasmataceae</taxon>
        <taxon>Mycoplasma</taxon>
    </lineage>
</organism>